<evidence type="ECO:0000256" key="10">
    <source>
        <dbReference type="ARBA" id="ARBA00022692"/>
    </source>
</evidence>
<keyword evidence="12 19" id="KW-1133">Transmembrane helix</keyword>
<evidence type="ECO:0000313" key="21">
    <source>
        <dbReference type="Proteomes" id="UP001600894"/>
    </source>
</evidence>
<evidence type="ECO:0000256" key="1">
    <source>
        <dbReference type="ARBA" id="ARBA00001946"/>
    </source>
</evidence>
<dbReference type="RefSeq" id="WP_390469876.1">
    <property type="nucleotide sequence ID" value="NZ_BAABXL010000001.1"/>
</dbReference>
<name>A0ABQ0AY60_9FIRM</name>
<comment type="cofactor">
    <cofactor evidence="1 19">
        <name>Mg(2+)</name>
        <dbReference type="ChEBI" id="CHEBI:18420"/>
    </cofactor>
</comment>
<feature type="transmembrane region" description="Helical" evidence="19">
    <location>
        <begin position="35"/>
        <end position="53"/>
    </location>
</feature>
<reference evidence="20 21" key="1">
    <citation type="submission" date="2024-04" db="EMBL/GenBank/DDBJ databases">
        <title>Defined microbial consortia suppress multidrug-resistant proinflammatory Enterobacteriaceae via ecological control.</title>
        <authorList>
            <person name="Furuichi M."/>
            <person name="Kawaguchi T."/>
            <person name="Pust M."/>
            <person name="Yasuma K."/>
            <person name="Plichta D."/>
            <person name="Hasegawa N."/>
            <person name="Ohya T."/>
            <person name="Bhattarai S."/>
            <person name="Sasajima S."/>
            <person name="Aoto Y."/>
            <person name="Tuganbaev T."/>
            <person name="Yaginuma M."/>
            <person name="Ueda M."/>
            <person name="Okahashi N."/>
            <person name="Amafuji K."/>
            <person name="Kiridooshi Y."/>
            <person name="Sugita K."/>
            <person name="Strazar M."/>
            <person name="Skelly A."/>
            <person name="Suda W."/>
            <person name="Hattori M."/>
            <person name="Nakamoto N."/>
            <person name="Caballero S."/>
            <person name="Norman J."/>
            <person name="Olle B."/>
            <person name="Tanoue T."/>
            <person name="Arita M."/>
            <person name="Bucci V."/>
            <person name="Atarashi K."/>
            <person name="Xavier R."/>
            <person name="Honda K."/>
        </authorList>
    </citation>
    <scope>NUCLEOTIDE SEQUENCE [LARGE SCALE GENOMIC DNA]</scope>
    <source>
        <strain evidence="21">f13</strain>
    </source>
</reference>
<evidence type="ECO:0000256" key="16">
    <source>
        <dbReference type="ARBA" id="ARBA00032853"/>
    </source>
</evidence>
<evidence type="ECO:0000256" key="17">
    <source>
        <dbReference type="ARBA" id="ARBA00048623"/>
    </source>
</evidence>
<evidence type="ECO:0000313" key="20">
    <source>
        <dbReference type="EMBL" id="GAA6268964.1"/>
    </source>
</evidence>
<feature type="transmembrane region" description="Helical" evidence="19">
    <location>
        <begin position="209"/>
        <end position="228"/>
    </location>
</feature>
<comment type="subcellular location">
    <subcellularLocation>
        <location evidence="2 19">Cell membrane</location>
        <topology evidence="2 19">Multi-pass membrane protein</topology>
    </subcellularLocation>
</comment>
<keyword evidence="13 19" id="KW-0472">Membrane</keyword>
<dbReference type="InterPro" id="IPR003805">
    <property type="entry name" value="CobS"/>
</dbReference>
<evidence type="ECO:0000256" key="19">
    <source>
        <dbReference type="HAMAP-Rule" id="MF_00719"/>
    </source>
</evidence>
<comment type="catalytic activity">
    <reaction evidence="18 19">
        <text>alpha-ribazole 5'-phosphate + adenosylcob(III)inamide-GDP = adenosylcob(III)alamin 5'-phosphate + GMP + H(+)</text>
        <dbReference type="Rhea" id="RHEA:23560"/>
        <dbReference type="ChEBI" id="CHEBI:15378"/>
        <dbReference type="ChEBI" id="CHEBI:57918"/>
        <dbReference type="ChEBI" id="CHEBI:58115"/>
        <dbReference type="ChEBI" id="CHEBI:60487"/>
        <dbReference type="ChEBI" id="CHEBI:60493"/>
        <dbReference type="EC" id="2.7.8.26"/>
    </reaction>
</comment>
<dbReference type="Pfam" id="PF02654">
    <property type="entry name" value="CobS"/>
    <property type="match status" value="1"/>
</dbReference>
<evidence type="ECO:0000256" key="3">
    <source>
        <dbReference type="ARBA" id="ARBA00004663"/>
    </source>
</evidence>
<keyword evidence="9 19" id="KW-0808">Transferase</keyword>
<evidence type="ECO:0000256" key="2">
    <source>
        <dbReference type="ARBA" id="ARBA00004651"/>
    </source>
</evidence>
<comment type="catalytic activity">
    <reaction evidence="17 19">
        <text>alpha-ribazole + adenosylcob(III)inamide-GDP = adenosylcob(III)alamin + GMP + H(+)</text>
        <dbReference type="Rhea" id="RHEA:16049"/>
        <dbReference type="ChEBI" id="CHEBI:10329"/>
        <dbReference type="ChEBI" id="CHEBI:15378"/>
        <dbReference type="ChEBI" id="CHEBI:18408"/>
        <dbReference type="ChEBI" id="CHEBI:58115"/>
        <dbReference type="ChEBI" id="CHEBI:60487"/>
        <dbReference type="EC" id="2.7.8.26"/>
    </reaction>
</comment>
<accession>A0ABQ0AY60</accession>
<feature type="transmembrane region" description="Helical" evidence="19">
    <location>
        <begin position="60"/>
        <end position="80"/>
    </location>
</feature>
<evidence type="ECO:0000256" key="7">
    <source>
        <dbReference type="ARBA" id="ARBA00022475"/>
    </source>
</evidence>
<feature type="transmembrane region" description="Helical" evidence="19">
    <location>
        <begin position="240"/>
        <end position="261"/>
    </location>
</feature>
<sequence length="263" mass="28760">MKLLSSCIIAISMYSRLPMPQIRWSREGMKHSMCFFPLVGLIQGLLLALWLWLAREVLGLSAAMTALWGTALPVLVTGGIHLDGFLDTMDGICSFGDREKKLAILKDPHLGAFAVIYGMVYILLYAGVFYEFTVRTAGKYDLLPVLFMTMERGLSGLSVLLFPSAKKDGLAVAFAEAAEKRTDRLGMTAWLLAVPAAAGLLGGSWWLKAALVFLILLAALFGWFYRWSLKHFGGITGDLAGFYLQAGELVCLSASVALLALRR</sequence>
<evidence type="ECO:0000256" key="8">
    <source>
        <dbReference type="ARBA" id="ARBA00022573"/>
    </source>
</evidence>
<evidence type="ECO:0000256" key="18">
    <source>
        <dbReference type="ARBA" id="ARBA00049504"/>
    </source>
</evidence>
<keyword evidence="21" id="KW-1185">Reference proteome</keyword>
<comment type="pathway">
    <text evidence="3 19">Cofactor biosynthesis; adenosylcobalamin biosynthesis; adenosylcobalamin from cob(II)yrinate a,c-diamide: step 7/7.</text>
</comment>
<keyword evidence="11 19" id="KW-0460">Magnesium</keyword>
<dbReference type="EMBL" id="BAABXL010000001">
    <property type="protein sequence ID" value="GAA6268964.1"/>
    <property type="molecule type" value="Genomic_DNA"/>
</dbReference>
<keyword evidence="8 19" id="KW-0169">Cobalamin biosynthesis</keyword>
<keyword evidence="7 19" id="KW-1003">Cell membrane</keyword>
<evidence type="ECO:0000256" key="9">
    <source>
        <dbReference type="ARBA" id="ARBA00022679"/>
    </source>
</evidence>
<comment type="function">
    <text evidence="14 19">Joins adenosylcobinamide-GDP and alpha-ribazole to generate adenosylcobalamin (Ado-cobalamin). Also synthesizes adenosylcobalamin 5'-phosphate from adenosylcobinamide-GDP and alpha-ribazole 5'-phosphate.</text>
</comment>
<feature type="transmembrane region" description="Helical" evidence="19">
    <location>
        <begin position="110"/>
        <end position="130"/>
    </location>
</feature>
<protein>
    <recommendedName>
        <fullName evidence="6 19">Adenosylcobinamide-GDP ribazoletransferase</fullName>
        <ecNumber evidence="5 19">2.7.8.26</ecNumber>
    </recommendedName>
    <alternativeName>
        <fullName evidence="16 19">Cobalamin synthase</fullName>
    </alternativeName>
    <alternativeName>
        <fullName evidence="15 19">Cobalamin-5'-phosphate synthase</fullName>
    </alternativeName>
</protein>
<proteinExistence type="inferred from homology"/>
<comment type="caution">
    <text evidence="20">The sequence shown here is derived from an EMBL/GenBank/DDBJ whole genome shotgun (WGS) entry which is preliminary data.</text>
</comment>
<evidence type="ECO:0000256" key="15">
    <source>
        <dbReference type="ARBA" id="ARBA00032605"/>
    </source>
</evidence>
<evidence type="ECO:0000256" key="4">
    <source>
        <dbReference type="ARBA" id="ARBA00010561"/>
    </source>
</evidence>
<evidence type="ECO:0000256" key="11">
    <source>
        <dbReference type="ARBA" id="ARBA00022842"/>
    </source>
</evidence>
<dbReference type="PANTHER" id="PTHR34148:SF1">
    <property type="entry name" value="ADENOSYLCOBINAMIDE-GDP RIBAZOLETRANSFERASE"/>
    <property type="match status" value="1"/>
</dbReference>
<evidence type="ECO:0000256" key="14">
    <source>
        <dbReference type="ARBA" id="ARBA00025228"/>
    </source>
</evidence>
<dbReference type="EC" id="2.7.8.26" evidence="5 19"/>
<keyword evidence="10 19" id="KW-0812">Transmembrane</keyword>
<organism evidence="20 21">
    <name type="scientific">Enterocloster alcoholdehydrogenati</name>
    <dbReference type="NCBI Taxonomy" id="2547410"/>
    <lineage>
        <taxon>Bacteria</taxon>
        <taxon>Bacillati</taxon>
        <taxon>Bacillota</taxon>
        <taxon>Clostridia</taxon>
        <taxon>Lachnospirales</taxon>
        <taxon>Lachnospiraceae</taxon>
        <taxon>Enterocloster</taxon>
    </lineage>
</organism>
<evidence type="ECO:0000256" key="13">
    <source>
        <dbReference type="ARBA" id="ARBA00023136"/>
    </source>
</evidence>
<comment type="similarity">
    <text evidence="4 19">Belongs to the CobS family.</text>
</comment>
<dbReference type="Proteomes" id="UP001600894">
    <property type="component" value="Unassembled WGS sequence"/>
</dbReference>
<evidence type="ECO:0000256" key="5">
    <source>
        <dbReference type="ARBA" id="ARBA00013200"/>
    </source>
</evidence>
<evidence type="ECO:0000256" key="6">
    <source>
        <dbReference type="ARBA" id="ARBA00015850"/>
    </source>
</evidence>
<evidence type="ECO:0000256" key="12">
    <source>
        <dbReference type="ARBA" id="ARBA00022989"/>
    </source>
</evidence>
<dbReference type="PANTHER" id="PTHR34148">
    <property type="entry name" value="ADENOSYLCOBINAMIDE-GDP RIBAZOLETRANSFERASE"/>
    <property type="match status" value="1"/>
</dbReference>
<gene>
    <name evidence="19 20" type="primary">cobS</name>
    <name evidence="20" type="ORF">F130042H8_20240</name>
</gene>
<dbReference type="HAMAP" id="MF_00719">
    <property type="entry name" value="CobS"/>
    <property type="match status" value="1"/>
</dbReference>